<organism evidence="1">
    <name type="scientific">bioreactor metagenome</name>
    <dbReference type="NCBI Taxonomy" id="1076179"/>
    <lineage>
        <taxon>unclassified sequences</taxon>
        <taxon>metagenomes</taxon>
        <taxon>ecological metagenomes</taxon>
    </lineage>
</organism>
<accession>A0A645FWC5</accession>
<proteinExistence type="predicted"/>
<dbReference type="AlphaFoldDB" id="A0A645FWC5"/>
<name>A0A645FWC5_9ZZZZ</name>
<comment type="caution">
    <text evidence="1">The sequence shown here is derived from an EMBL/GenBank/DDBJ whole genome shotgun (WGS) entry which is preliminary data.</text>
</comment>
<protein>
    <submittedName>
        <fullName evidence="1">Uncharacterized protein</fullName>
    </submittedName>
</protein>
<reference evidence="1" key="1">
    <citation type="submission" date="2019-08" db="EMBL/GenBank/DDBJ databases">
        <authorList>
            <person name="Kucharzyk K."/>
            <person name="Murdoch R.W."/>
            <person name="Higgins S."/>
            <person name="Loffler F."/>
        </authorList>
    </citation>
    <scope>NUCLEOTIDE SEQUENCE</scope>
</reference>
<gene>
    <name evidence="1" type="ORF">SDC9_163611</name>
</gene>
<sequence length="184" mass="19788">MHGLAWRQQVAHQLAQRQVALGLAVAAQVHLFGGQRAQAAPHAVGEHPVIGQPAAAGFERPVAVLEDLLEIPVGIEYGVLARKAGGGVLRVAGQPVDEEACVWTARQQALRHQAVVCLHDREHAHRVCGGECPYRWQPRARLECAQFDQCPQSVGDLGHQGCGGGRLQVQHGDIEAKKVRAPIT</sequence>
<evidence type="ECO:0000313" key="1">
    <source>
        <dbReference type="EMBL" id="MPN16273.1"/>
    </source>
</evidence>
<dbReference type="EMBL" id="VSSQ01063196">
    <property type="protein sequence ID" value="MPN16273.1"/>
    <property type="molecule type" value="Genomic_DNA"/>
</dbReference>